<dbReference type="AlphaFoldDB" id="A0A1R1BF09"/>
<protein>
    <submittedName>
        <fullName evidence="1">Uncharacterized protein</fullName>
    </submittedName>
</protein>
<organism evidence="1 2">
    <name type="scientific">Paenibacillus amylolyticus</name>
    <dbReference type="NCBI Taxonomy" id="1451"/>
    <lineage>
        <taxon>Bacteria</taxon>
        <taxon>Bacillati</taxon>
        <taxon>Bacillota</taxon>
        <taxon>Bacilli</taxon>
        <taxon>Bacillales</taxon>
        <taxon>Paenibacillaceae</taxon>
        <taxon>Paenibacillus</taxon>
    </lineage>
</organism>
<evidence type="ECO:0000313" key="1">
    <source>
        <dbReference type="EMBL" id="OMF04953.1"/>
    </source>
</evidence>
<comment type="caution">
    <text evidence="1">The sequence shown here is derived from an EMBL/GenBank/DDBJ whole genome shotgun (WGS) entry which is preliminary data.</text>
</comment>
<proteinExistence type="predicted"/>
<evidence type="ECO:0000313" key="2">
    <source>
        <dbReference type="Proteomes" id="UP000187134"/>
    </source>
</evidence>
<reference evidence="1 2" key="1">
    <citation type="submission" date="2016-11" db="EMBL/GenBank/DDBJ databases">
        <title>Paenibacillus species isolates.</title>
        <authorList>
            <person name="Beno S.M."/>
        </authorList>
    </citation>
    <scope>NUCLEOTIDE SEQUENCE [LARGE SCALE GENOMIC DNA]</scope>
    <source>
        <strain evidence="1 2">FSL H8-0246</strain>
    </source>
</reference>
<dbReference type="Proteomes" id="UP000187134">
    <property type="component" value="Unassembled WGS sequence"/>
</dbReference>
<accession>A0A1R1BF09</accession>
<gene>
    <name evidence="1" type="ORF">BK131_29180</name>
</gene>
<dbReference type="EMBL" id="MRTJ01000027">
    <property type="protein sequence ID" value="OMF04953.1"/>
    <property type="molecule type" value="Genomic_DNA"/>
</dbReference>
<sequence length="147" mass="17281">MKTKKSMRQICPKCGYEKCVPKLYIDNPKYPSGSILRCKQCKSLFRLKMEDGSFGRNGNKLTRTVSLFKHKKQPIICVWLLYTMIREKCSILTCDCNGTMFLSFNVEGQEHIPIEVANLAAFLFYRYKFLSRAKDKNLYRLPEWTRT</sequence>
<name>A0A1R1BF09_PAEAM</name>